<feature type="region of interest" description="Disordered" evidence="1">
    <location>
        <begin position="367"/>
        <end position="390"/>
    </location>
</feature>
<dbReference type="InterPro" id="IPR005094">
    <property type="entry name" value="Endonuclease_MobA/VirD2"/>
</dbReference>
<name>A0A1G5BE38_9FIRM</name>
<dbReference type="OrthoDB" id="9763513at2"/>
<evidence type="ECO:0000256" key="1">
    <source>
        <dbReference type="SAM" id="MobiDB-lite"/>
    </source>
</evidence>
<accession>A0A1G5BE38</accession>
<sequence>MAATRLLALHQIRGRTIAESLKERMDYTENDLKTEEKKYISTYGCDIETADEEFLLSQSLYHNGVRDVRRKEIIAYQIRQSFKPGEVTPEKANEIGYELAMRFTKGKYAFTVCTHTDKAHIHNHIIFNAISMDGKKKFRNFYFSGIALRRISDIICFENGLSIIKRAPYKERKSKGRYSRKEHFTDKKLEFIKDIEAKLMEGKGKGYVTWAKRFNAKQMAKTVLFLQEHKIESYEQLKEMTDERSGRLKELKDSMKEKEALLSENKKRQQAIIDYSKNRKVFEAYKKSGYSKKFYSEHEAQLLIYKAAEEVYKSVPKGQKLNMRKLRDEYGHILEEKKKEFTEYAGINKDIHEYLIAKRNLEMLYRQEQGKNEKEGRDKRTRNSRTQSVL</sequence>
<feature type="domain" description="MobA/VirD2-like nuclease" evidence="2">
    <location>
        <begin position="27"/>
        <end position="161"/>
    </location>
</feature>
<feature type="compositionally biased region" description="Basic and acidic residues" evidence="1">
    <location>
        <begin position="368"/>
        <end position="378"/>
    </location>
</feature>
<proteinExistence type="predicted"/>
<dbReference type="RefSeq" id="WP_074461428.1">
    <property type="nucleotide sequence ID" value="NZ_FMUR01000004.1"/>
</dbReference>
<dbReference type="Proteomes" id="UP000183047">
    <property type="component" value="Unassembled WGS sequence"/>
</dbReference>
<dbReference type="EMBL" id="FMUR01000004">
    <property type="protein sequence ID" value="SCX88371.1"/>
    <property type="molecule type" value="Genomic_DNA"/>
</dbReference>
<dbReference type="AlphaFoldDB" id="A0A1G5BE38"/>
<evidence type="ECO:0000313" key="4">
    <source>
        <dbReference type="Proteomes" id="UP000183047"/>
    </source>
</evidence>
<reference evidence="4" key="1">
    <citation type="submission" date="2016-10" db="EMBL/GenBank/DDBJ databases">
        <authorList>
            <person name="Varghese N."/>
            <person name="Submissions S."/>
        </authorList>
    </citation>
    <scope>NUCLEOTIDE SEQUENCE [LARGE SCALE GENOMIC DNA]</scope>
    <source>
        <strain evidence="4">XBD2006</strain>
    </source>
</reference>
<protein>
    <submittedName>
        <fullName evidence="3">Relaxase/Mobilisation nuclease domain-containing protein</fullName>
    </submittedName>
</protein>
<evidence type="ECO:0000259" key="2">
    <source>
        <dbReference type="Pfam" id="PF03432"/>
    </source>
</evidence>
<organism evidence="3 4">
    <name type="scientific">Butyrivibrio hungatei</name>
    <dbReference type="NCBI Taxonomy" id="185008"/>
    <lineage>
        <taxon>Bacteria</taxon>
        <taxon>Bacillati</taxon>
        <taxon>Bacillota</taxon>
        <taxon>Clostridia</taxon>
        <taxon>Lachnospirales</taxon>
        <taxon>Lachnospiraceae</taxon>
        <taxon>Butyrivibrio</taxon>
    </lineage>
</organism>
<dbReference type="Pfam" id="PF03432">
    <property type="entry name" value="Relaxase"/>
    <property type="match status" value="1"/>
</dbReference>
<gene>
    <name evidence="3" type="ORF">SAMN02910451_00679</name>
</gene>
<evidence type="ECO:0000313" key="3">
    <source>
        <dbReference type="EMBL" id="SCX88371.1"/>
    </source>
</evidence>
<keyword evidence="4" id="KW-1185">Reference proteome</keyword>